<dbReference type="Pfam" id="PF21203">
    <property type="entry name" value="ECM10"/>
    <property type="match status" value="1"/>
</dbReference>
<keyword evidence="3" id="KW-1185">Reference proteome</keyword>
<sequence length="205" mass="22740">MLVRLLRVILLASMVFCADILQLSYSDDAKDAIPLGTFEIDSTSDGNVTVTTVNIQDAEVSGEYCLNAQIEGKLDMPCFSYMKLRTPLKYDLIVDVDEDNEVKQVSLSYNETNDAITATVRYPEAGPTAPVTKLKKKTKTYADKKASKNKDGSTAQFEEDEEVKEVSWFQKNWKMLLLGLLIYNFVAGSAKKQQQGGAGADQKTE</sequence>
<protein>
    <submittedName>
        <fullName evidence="2">ER membrane protein complex subunit 10</fullName>
    </submittedName>
</protein>
<proteinExistence type="predicted"/>
<name>A0A6C1DNG0_SACPS</name>
<dbReference type="AlphaFoldDB" id="A0A6C1DNG0"/>
<feature type="signal peptide" evidence="1">
    <location>
        <begin position="1"/>
        <end position="17"/>
    </location>
</feature>
<accession>A0A6C1DNG0</accession>
<feature type="chain" id="PRO_5025461406" evidence="1">
    <location>
        <begin position="18"/>
        <end position="205"/>
    </location>
</feature>
<organism evidence="2 3">
    <name type="scientific">Saccharomyces pastorianus</name>
    <name type="common">Lager yeast</name>
    <name type="synonym">Saccharomyces cerevisiae x Saccharomyces eubayanus</name>
    <dbReference type="NCBI Taxonomy" id="27292"/>
    <lineage>
        <taxon>Eukaryota</taxon>
        <taxon>Fungi</taxon>
        <taxon>Dikarya</taxon>
        <taxon>Ascomycota</taxon>
        <taxon>Saccharomycotina</taxon>
        <taxon>Saccharomycetes</taxon>
        <taxon>Saccharomycetales</taxon>
        <taxon>Saccharomycetaceae</taxon>
        <taxon>Saccharomyces</taxon>
    </lineage>
</organism>
<dbReference type="Proteomes" id="UP000501346">
    <property type="component" value="Chromosome ScIV"/>
</dbReference>
<dbReference type="EMBL" id="CP048985">
    <property type="protein sequence ID" value="QID78582.1"/>
    <property type="molecule type" value="Genomic_DNA"/>
</dbReference>
<evidence type="ECO:0000256" key="1">
    <source>
        <dbReference type="SAM" id="SignalP"/>
    </source>
</evidence>
<dbReference type="CDD" id="cd22209">
    <property type="entry name" value="EMC10"/>
    <property type="match status" value="1"/>
</dbReference>
<dbReference type="OrthoDB" id="1894652at2759"/>
<evidence type="ECO:0000313" key="2">
    <source>
        <dbReference type="EMBL" id="QID78582.1"/>
    </source>
</evidence>
<evidence type="ECO:0000313" key="3">
    <source>
        <dbReference type="Proteomes" id="UP000501346"/>
    </source>
</evidence>
<gene>
    <name evidence="2" type="primary">EMC10_1</name>
    <name evidence="2" type="ORF">GRS66_000795</name>
</gene>
<reference evidence="2 3" key="1">
    <citation type="journal article" date="2019" name="BMC Genomics">
        <title>Chromosome level assembly and comparative genome analysis confirm lager-brewing yeasts originated from a single hybridization.</title>
        <authorList>
            <person name="Salazar A.N."/>
            <person name="Gorter de Vries A.R."/>
            <person name="van den Broek M."/>
            <person name="Brouwers N."/>
            <person name="de la Torre Cortes P."/>
            <person name="Kuijpers N.G.A."/>
            <person name="Daran J.G."/>
            <person name="Abeel T."/>
        </authorList>
    </citation>
    <scope>NUCLEOTIDE SEQUENCE [LARGE SCALE GENOMIC DNA]</scope>
    <source>
        <strain evidence="2 3">CBS 1483</strain>
    </source>
</reference>
<keyword evidence="1" id="KW-0732">Signal</keyword>